<dbReference type="Gene3D" id="1.25.40.1030">
    <property type="match status" value="1"/>
</dbReference>
<evidence type="ECO:0000313" key="5">
    <source>
        <dbReference type="EMBL" id="CAD7650597.1"/>
    </source>
</evidence>
<keyword evidence="1" id="KW-0813">Transport</keyword>
<dbReference type="GO" id="GO:0005198">
    <property type="term" value="F:structural molecule activity"/>
    <property type="evidence" value="ECO:0007669"/>
    <property type="project" value="TreeGrafter"/>
</dbReference>
<dbReference type="GO" id="GO:0090110">
    <property type="term" value="P:COPII-coated vesicle cargo loading"/>
    <property type="evidence" value="ECO:0007669"/>
    <property type="project" value="TreeGrafter"/>
</dbReference>
<dbReference type="EMBL" id="CAJPIZ010052778">
    <property type="protein sequence ID" value="CAG2122991.1"/>
    <property type="molecule type" value="Genomic_DNA"/>
</dbReference>
<dbReference type="AlphaFoldDB" id="A0A7R9QNB1"/>
<dbReference type="GO" id="GO:0030127">
    <property type="term" value="C:COPII vesicle coat"/>
    <property type="evidence" value="ECO:0007669"/>
    <property type="project" value="TreeGrafter"/>
</dbReference>
<dbReference type="GO" id="GO:0007029">
    <property type="term" value="P:endoplasmic reticulum organization"/>
    <property type="evidence" value="ECO:0007669"/>
    <property type="project" value="TreeGrafter"/>
</dbReference>
<evidence type="ECO:0000256" key="2">
    <source>
        <dbReference type="ARBA" id="ARBA00022574"/>
    </source>
</evidence>
<evidence type="ECO:0000256" key="1">
    <source>
        <dbReference type="ARBA" id="ARBA00022448"/>
    </source>
</evidence>
<proteinExistence type="predicted"/>
<evidence type="ECO:0000256" key="3">
    <source>
        <dbReference type="ARBA" id="ARBA00022737"/>
    </source>
</evidence>
<dbReference type="InterPro" id="IPR040251">
    <property type="entry name" value="SEC31-like"/>
</dbReference>
<organism evidence="5">
    <name type="scientific">Medioppia subpectinata</name>
    <dbReference type="NCBI Taxonomy" id="1979941"/>
    <lineage>
        <taxon>Eukaryota</taxon>
        <taxon>Metazoa</taxon>
        <taxon>Ecdysozoa</taxon>
        <taxon>Arthropoda</taxon>
        <taxon>Chelicerata</taxon>
        <taxon>Arachnida</taxon>
        <taxon>Acari</taxon>
        <taxon>Acariformes</taxon>
        <taxon>Sarcoptiformes</taxon>
        <taxon>Oribatida</taxon>
        <taxon>Brachypylina</taxon>
        <taxon>Oppioidea</taxon>
        <taxon>Oppiidae</taxon>
        <taxon>Medioppia</taxon>
    </lineage>
</organism>
<evidence type="ECO:0000256" key="4">
    <source>
        <dbReference type="SAM" id="MobiDB-lite"/>
    </source>
</evidence>
<dbReference type="EMBL" id="OC907353">
    <property type="protein sequence ID" value="CAD7650597.1"/>
    <property type="molecule type" value="Genomic_DNA"/>
</dbReference>
<protein>
    <submittedName>
        <fullName evidence="5">Uncharacterized protein</fullName>
    </submittedName>
</protein>
<dbReference type="GO" id="GO:0070971">
    <property type="term" value="C:endoplasmic reticulum exit site"/>
    <property type="evidence" value="ECO:0007669"/>
    <property type="project" value="TreeGrafter"/>
</dbReference>
<dbReference type="Proteomes" id="UP000759131">
    <property type="component" value="Unassembled WGS sequence"/>
</dbReference>
<dbReference type="OrthoDB" id="542917at2759"/>
<dbReference type="PANTHER" id="PTHR13923:SF11">
    <property type="entry name" value="SECRETORY 31, ISOFORM D"/>
    <property type="match status" value="1"/>
</dbReference>
<gene>
    <name evidence="5" type="ORF">OSB1V03_LOCUS22936</name>
</gene>
<dbReference type="PANTHER" id="PTHR13923">
    <property type="entry name" value="SEC31-RELATED PROTEIN"/>
    <property type="match status" value="1"/>
</dbReference>
<name>A0A7R9QNB1_9ACAR</name>
<keyword evidence="3" id="KW-0677">Repeat</keyword>
<feature type="region of interest" description="Disordered" evidence="4">
    <location>
        <begin position="147"/>
        <end position="178"/>
    </location>
</feature>
<sequence>MQTSAQRQPILTRAPKWLRIPCRPSFGFGGKLVTYDTIMSQSQTQPPVQYIQHVLSIHQVMTDTELLNRADKLENALSNGNFLDYCQYKMSDHSDDEIISKAWKLISFHLESDLQKQRETLLGVIGIEGTKQNDVVSNLCDLTNSQFSTNTTQNNDQTNEPFGTDFSPNDQMSNNLVV</sequence>
<feature type="non-terminal residue" evidence="5">
    <location>
        <position position="178"/>
    </location>
</feature>
<reference evidence="5" key="1">
    <citation type="submission" date="2020-11" db="EMBL/GenBank/DDBJ databases">
        <authorList>
            <person name="Tran Van P."/>
        </authorList>
    </citation>
    <scope>NUCLEOTIDE SEQUENCE</scope>
</reference>
<keyword evidence="2" id="KW-0853">WD repeat</keyword>
<evidence type="ECO:0000313" key="6">
    <source>
        <dbReference type="Proteomes" id="UP000759131"/>
    </source>
</evidence>
<feature type="compositionally biased region" description="Polar residues" evidence="4">
    <location>
        <begin position="166"/>
        <end position="178"/>
    </location>
</feature>
<feature type="compositionally biased region" description="Low complexity" evidence="4">
    <location>
        <begin position="147"/>
        <end position="159"/>
    </location>
</feature>
<keyword evidence="6" id="KW-1185">Reference proteome</keyword>
<accession>A0A7R9QNB1</accession>